<dbReference type="InterPro" id="IPR013083">
    <property type="entry name" value="Znf_RING/FYVE/PHD"/>
</dbReference>
<proteinExistence type="predicted"/>
<feature type="transmembrane region" description="Helical" evidence="5">
    <location>
        <begin position="109"/>
        <end position="128"/>
    </location>
</feature>
<keyword evidence="5" id="KW-1133">Transmembrane helix</keyword>
<keyword evidence="5" id="KW-0472">Membrane</keyword>
<dbReference type="Proteomes" id="UP000663882">
    <property type="component" value="Unassembled WGS sequence"/>
</dbReference>
<gene>
    <name evidence="11" type="ORF">FNK824_LOCUS17277</name>
    <name evidence="7" type="ORF">JXQ802_LOCUS3052</name>
    <name evidence="10" type="ORF">OTI717_LOCUS13931</name>
    <name evidence="8" type="ORF">RFH988_LOCUS3269</name>
    <name evidence="9" type="ORF">SEV965_LOCUS6278</name>
</gene>
<dbReference type="EMBL" id="CAJNOL010000040">
    <property type="protein sequence ID" value="CAF0777643.1"/>
    <property type="molecule type" value="Genomic_DNA"/>
</dbReference>
<dbReference type="GO" id="GO:0008270">
    <property type="term" value="F:zinc ion binding"/>
    <property type="evidence" value="ECO:0007669"/>
    <property type="project" value="UniProtKB-KW"/>
</dbReference>
<evidence type="ECO:0000256" key="3">
    <source>
        <dbReference type="ARBA" id="ARBA00022833"/>
    </source>
</evidence>
<evidence type="ECO:0000256" key="1">
    <source>
        <dbReference type="ARBA" id="ARBA00022723"/>
    </source>
</evidence>
<evidence type="ECO:0000313" key="11">
    <source>
        <dbReference type="EMBL" id="CAF3839883.1"/>
    </source>
</evidence>
<dbReference type="Pfam" id="PF00097">
    <property type="entry name" value="zf-C3HC4"/>
    <property type="match status" value="1"/>
</dbReference>
<evidence type="ECO:0000256" key="4">
    <source>
        <dbReference type="PROSITE-ProRule" id="PRU00175"/>
    </source>
</evidence>
<dbReference type="OrthoDB" id="10040427at2759"/>
<dbReference type="Proteomes" id="UP000663874">
    <property type="component" value="Unassembled WGS sequence"/>
</dbReference>
<feature type="domain" description="RING-type" evidence="6">
    <location>
        <begin position="19"/>
        <end position="61"/>
    </location>
</feature>
<organism evidence="8 13">
    <name type="scientific">Rotaria sordida</name>
    <dbReference type="NCBI Taxonomy" id="392033"/>
    <lineage>
        <taxon>Eukaryota</taxon>
        <taxon>Metazoa</taxon>
        <taxon>Spiralia</taxon>
        <taxon>Gnathifera</taxon>
        <taxon>Rotifera</taxon>
        <taxon>Eurotatoria</taxon>
        <taxon>Bdelloidea</taxon>
        <taxon>Philodinida</taxon>
        <taxon>Philodinidae</taxon>
        <taxon>Rotaria</taxon>
    </lineage>
</organism>
<dbReference type="AlphaFoldDB" id="A0A813RYL2"/>
<name>A0A813RYL2_9BILA</name>
<keyword evidence="3" id="KW-0862">Zinc</keyword>
<dbReference type="SUPFAM" id="SSF57850">
    <property type="entry name" value="RING/U-box"/>
    <property type="match status" value="1"/>
</dbReference>
<dbReference type="EMBL" id="CAJNOU010000203">
    <property type="protein sequence ID" value="CAF0913640.1"/>
    <property type="molecule type" value="Genomic_DNA"/>
</dbReference>
<accession>A0A813RYL2</accession>
<evidence type="ECO:0000313" key="8">
    <source>
        <dbReference type="EMBL" id="CAF0787949.1"/>
    </source>
</evidence>
<evidence type="ECO:0000259" key="6">
    <source>
        <dbReference type="PROSITE" id="PS50089"/>
    </source>
</evidence>
<dbReference type="InterPro" id="IPR001841">
    <property type="entry name" value="Znf_RING"/>
</dbReference>
<evidence type="ECO:0000313" key="7">
    <source>
        <dbReference type="EMBL" id="CAF0777643.1"/>
    </source>
</evidence>
<dbReference type="Proteomes" id="UP000663823">
    <property type="component" value="Unassembled WGS sequence"/>
</dbReference>
<dbReference type="EMBL" id="CAJOAX010001520">
    <property type="protein sequence ID" value="CAF3722729.1"/>
    <property type="molecule type" value="Genomic_DNA"/>
</dbReference>
<dbReference type="Proteomes" id="UP000663870">
    <property type="component" value="Unassembled WGS sequence"/>
</dbReference>
<dbReference type="EMBL" id="CAJOBE010002723">
    <property type="protein sequence ID" value="CAF3839883.1"/>
    <property type="molecule type" value="Genomic_DNA"/>
</dbReference>
<dbReference type="Gene3D" id="3.30.40.10">
    <property type="entry name" value="Zinc/RING finger domain, C3HC4 (zinc finger)"/>
    <property type="match status" value="1"/>
</dbReference>
<evidence type="ECO:0000313" key="10">
    <source>
        <dbReference type="EMBL" id="CAF3722729.1"/>
    </source>
</evidence>
<evidence type="ECO:0000313" key="13">
    <source>
        <dbReference type="Proteomes" id="UP000663882"/>
    </source>
</evidence>
<dbReference type="PROSITE" id="PS50089">
    <property type="entry name" value="ZF_RING_2"/>
    <property type="match status" value="1"/>
</dbReference>
<evidence type="ECO:0000313" key="9">
    <source>
        <dbReference type="EMBL" id="CAF0913640.1"/>
    </source>
</evidence>
<evidence type="ECO:0000256" key="2">
    <source>
        <dbReference type="ARBA" id="ARBA00022771"/>
    </source>
</evidence>
<keyword evidence="1" id="KW-0479">Metal-binding</keyword>
<evidence type="ECO:0000256" key="5">
    <source>
        <dbReference type="SAM" id="Phobius"/>
    </source>
</evidence>
<dbReference type="EMBL" id="CAJNOO010000076">
    <property type="protein sequence ID" value="CAF0787949.1"/>
    <property type="molecule type" value="Genomic_DNA"/>
</dbReference>
<dbReference type="SMART" id="SM00184">
    <property type="entry name" value="RING"/>
    <property type="match status" value="1"/>
</dbReference>
<dbReference type="Proteomes" id="UP000663889">
    <property type="component" value="Unassembled WGS sequence"/>
</dbReference>
<dbReference type="InterPro" id="IPR018957">
    <property type="entry name" value="Znf_C3HC4_RING-type"/>
</dbReference>
<protein>
    <recommendedName>
        <fullName evidence="6">RING-type domain-containing protein</fullName>
    </recommendedName>
</protein>
<evidence type="ECO:0000313" key="12">
    <source>
        <dbReference type="Proteomes" id="UP000663870"/>
    </source>
</evidence>
<comment type="caution">
    <text evidence="8">The sequence shown here is derived from an EMBL/GenBank/DDBJ whole genome shotgun (WGS) entry which is preliminary data.</text>
</comment>
<keyword evidence="12" id="KW-1185">Reference proteome</keyword>
<keyword evidence="2 4" id="KW-0863">Zinc-finger</keyword>
<sequence>MNLLRMLPTLYSQKHDDPCEICFDQMPTDITLITCRHRQKFCETCIQSWLKLGKFTCPKCRTLWPVIDYLEQTNQSIINTANILLKLEYHPTLFNGNVPFSTPLTAGYLMNRAVMCCSIGLLICLIIYPTMM</sequence>
<reference evidence="8" key="1">
    <citation type="submission" date="2021-02" db="EMBL/GenBank/DDBJ databases">
        <authorList>
            <person name="Nowell W R."/>
        </authorList>
    </citation>
    <scope>NUCLEOTIDE SEQUENCE</scope>
</reference>
<keyword evidence="5" id="KW-0812">Transmembrane</keyword>